<accession>A0A0M8MSM3</accession>
<dbReference type="Proteomes" id="UP000037751">
    <property type="component" value="Unassembled WGS sequence"/>
</dbReference>
<evidence type="ECO:0000313" key="2">
    <source>
        <dbReference type="EMBL" id="KOS12821.1"/>
    </source>
</evidence>
<evidence type="ECO:0000256" key="1">
    <source>
        <dbReference type="SAM" id="MobiDB-lite"/>
    </source>
</evidence>
<dbReference type="EMBL" id="LGAV01000008">
    <property type="protein sequence ID" value="KOS12821.1"/>
    <property type="molecule type" value="Genomic_DNA"/>
</dbReference>
<dbReference type="OrthoDB" id="3357587at2759"/>
<feature type="region of interest" description="Disordered" evidence="1">
    <location>
        <begin position="48"/>
        <end position="125"/>
    </location>
</feature>
<evidence type="ECO:0000313" key="3">
    <source>
        <dbReference type="Proteomes" id="UP000037751"/>
    </source>
</evidence>
<organism evidence="2 3">
    <name type="scientific">Malassezia pachydermatis</name>
    <dbReference type="NCBI Taxonomy" id="77020"/>
    <lineage>
        <taxon>Eukaryota</taxon>
        <taxon>Fungi</taxon>
        <taxon>Dikarya</taxon>
        <taxon>Basidiomycota</taxon>
        <taxon>Ustilaginomycotina</taxon>
        <taxon>Malasseziomycetes</taxon>
        <taxon>Malasseziales</taxon>
        <taxon>Malasseziaceae</taxon>
        <taxon>Malassezia</taxon>
    </lineage>
</organism>
<keyword evidence="3" id="KW-1185">Reference proteome</keyword>
<proteinExistence type="predicted"/>
<comment type="caution">
    <text evidence="2">The sequence shown here is derived from an EMBL/GenBank/DDBJ whole genome shotgun (WGS) entry which is preliminary data.</text>
</comment>
<dbReference type="GeneID" id="28727002"/>
<dbReference type="RefSeq" id="XP_017990453.1">
    <property type="nucleotide sequence ID" value="XM_018135127.1"/>
</dbReference>
<dbReference type="AlphaFoldDB" id="A0A0M8MSM3"/>
<sequence>MRRPLGALEALLTAYATRALAKWMSSSPLFLRATERVLHEWDHLPNRWQGRAVPPFEPRTPSSTVEHDEPHDMPSPYPISGKHSMPSFGQRATPRRPTVAQTRGSHKGDAAESPPKRKRDVDRVAEEIRALQEKIRGTRER</sequence>
<reference evidence="2 3" key="1">
    <citation type="submission" date="2015-07" db="EMBL/GenBank/DDBJ databases">
        <title>Draft Genome Sequence of Malassezia furfur CBS1878 and Malassezia pachydermatis CBS1879.</title>
        <authorList>
            <person name="Triana S."/>
            <person name="Ohm R."/>
            <person name="Gonzalez A."/>
            <person name="DeCock H."/>
            <person name="Restrepo S."/>
            <person name="Celis A."/>
        </authorList>
    </citation>
    <scope>NUCLEOTIDE SEQUENCE [LARGE SCALE GENOMIC DNA]</scope>
    <source>
        <strain evidence="2 3">CBS 1879</strain>
    </source>
</reference>
<gene>
    <name evidence="2" type="ORF">Malapachy_0611</name>
</gene>
<name>A0A0M8MSM3_9BASI</name>
<protein>
    <submittedName>
        <fullName evidence="2">Uncharacterized protein</fullName>
    </submittedName>
</protein>
<dbReference type="VEuPathDB" id="FungiDB:Malapachy_0611"/>